<dbReference type="WBParaSite" id="Pan_g3518.t1">
    <property type="protein sequence ID" value="Pan_g3518.t1"/>
    <property type="gene ID" value="Pan_g3518"/>
</dbReference>
<accession>A0A7E4ZYG1</accession>
<evidence type="ECO:0000313" key="2">
    <source>
        <dbReference type="WBParaSite" id="Pan_g3518.t1"/>
    </source>
</evidence>
<protein>
    <submittedName>
        <fullName evidence="2">Glucuronosyltransferase</fullName>
    </submittedName>
</protein>
<proteinExistence type="predicted"/>
<organism evidence="1 2">
    <name type="scientific">Panagrellus redivivus</name>
    <name type="common">Microworm</name>
    <dbReference type="NCBI Taxonomy" id="6233"/>
    <lineage>
        <taxon>Eukaryota</taxon>
        <taxon>Metazoa</taxon>
        <taxon>Ecdysozoa</taxon>
        <taxon>Nematoda</taxon>
        <taxon>Chromadorea</taxon>
        <taxon>Rhabditida</taxon>
        <taxon>Tylenchina</taxon>
        <taxon>Panagrolaimomorpha</taxon>
        <taxon>Panagrolaimoidea</taxon>
        <taxon>Panagrolaimidae</taxon>
        <taxon>Panagrellus</taxon>
    </lineage>
</organism>
<evidence type="ECO:0000313" key="1">
    <source>
        <dbReference type="Proteomes" id="UP000492821"/>
    </source>
</evidence>
<name>A0A7E4ZYG1_PANRE</name>
<dbReference type="AlphaFoldDB" id="A0A7E4ZYG1"/>
<reference evidence="1" key="1">
    <citation type="journal article" date="2013" name="Genetics">
        <title>The draft genome and transcriptome of Panagrellus redivivus are shaped by the harsh demands of a free-living lifestyle.</title>
        <authorList>
            <person name="Srinivasan J."/>
            <person name="Dillman A.R."/>
            <person name="Macchietto M.G."/>
            <person name="Heikkinen L."/>
            <person name="Lakso M."/>
            <person name="Fracchia K.M."/>
            <person name="Antoshechkin I."/>
            <person name="Mortazavi A."/>
            <person name="Wong G."/>
            <person name="Sternberg P.W."/>
        </authorList>
    </citation>
    <scope>NUCLEOTIDE SEQUENCE [LARGE SCALE GENOMIC DNA]</scope>
    <source>
        <strain evidence="1">MT8872</strain>
    </source>
</reference>
<reference evidence="2" key="2">
    <citation type="submission" date="2020-10" db="UniProtKB">
        <authorList>
            <consortium name="WormBaseParasite"/>
        </authorList>
    </citation>
    <scope>IDENTIFICATION</scope>
</reference>
<dbReference type="Proteomes" id="UP000492821">
    <property type="component" value="Unassembled WGS sequence"/>
</dbReference>
<sequence>MPIDIINEAIGIQYPTSGGTYHARQFILSKIGMSPPSIMYPWPITALLIKQGTRVHLINWEVDNDRAWVVRECLASLPVVVFTIDNKINFL</sequence>
<keyword evidence="1" id="KW-1185">Reference proteome</keyword>